<name>A0ABD0KS40_9CAEN</name>
<feature type="transmembrane region" description="Helical" evidence="6">
    <location>
        <begin position="617"/>
        <end position="640"/>
    </location>
</feature>
<feature type="domain" description="G-protein coupled receptors family 2 profile 2" evidence="7">
    <location>
        <begin position="615"/>
        <end position="870"/>
    </location>
</feature>
<dbReference type="PANTHER" id="PTHR45902:SF1">
    <property type="entry name" value="LATROPHILIN RECEPTOR-LIKE PROTEIN A"/>
    <property type="match status" value="1"/>
</dbReference>
<dbReference type="PROSITE" id="PS50958">
    <property type="entry name" value="SMB_2"/>
    <property type="match status" value="1"/>
</dbReference>
<feature type="transmembrane region" description="Helical" evidence="6">
    <location>
        <begin position="772"/>
        <end position="799"/>
    </location>
</feature>
<dbReference type="PROSITE" id="PS50261">
    <property type="entry name" value="G_PROTEIN_RECEP_F2_4"/>
    <property type="match status" value="1"/>
</dbReference>
<dbReference type="SUPFAM" id="SSF90188">
    <property type="entry name" value="Somatomedin B domain"/>
    <property type="match status" value="1"/>
</dbReference>
<evidence type="ECO:0000259" key="7">
    <source>
        <dbReference type="PROSITE" id="PS50261"/>
    </source>
</evidence>
<keyword evidence="5" id="KW-1015">Disulfide bond</keyword>
<evidence type="ECO:0000259" key="8">
    <source>
        <dbReference type="PROSITE" id="PS50958"/>
    </source>
</evidence>
<feature type="transmembrane region" description="Helical" evidence="6">
    <location>
        <begin position="846"/>
        <end position="868"/>
    </location>
</feature>
<dbReference type="AlphaFoldDB" id="A0ABD0KS40"/>
<keyword evidence="4 6" id="KW-0472">Membrane</keyword>
<dbReference type="InterPro" id="IPR053231">
    <property type="entry name" value="GPCR_LN-TM7"/>
</dbReference>
<feature type="transmembrane region" description="Helical" evidence="6">
    <location>
        <begin position="819"/>
        <end position="840"/>
    </location>
</feature>
<dbReference type="EMBL" id="JACVVK020000131">
    <property type="protein sequence ID" value="KAK7490073.1"/>
    <property type="molecule type" value="Genomic_DNA"/>
</dbReference>
<accession>A0ABD0KS40</accession>
<reference evidence="9 10" key="1">
    <citation type="journal article" date="2023" name="Sci. Data">
        <title>Genome assembly of the Korean intertidal mud-creeper Batillaria attramentaria.</title>
        <authorList>
            <person name="Patra A.K."/>
            <person name="Ho P.T."/>
            <person name="Jun S."/>
            <person name="Lee S.J."/>
            <person name="Kim Y."/>
            <person name="Won Y.J."/>
        </authorList>
    </citation>
    <scope>NUCLEOTIDE SEQUENCE [LARGE SCALE GENOMIC DNA]</scope>
    <source>
        <strain evidence="9">Wonlab-2016</strain>
    </source>
</reference>
<evidence type="ECO:0000256" key="3">
    <source>
        <dbReference type="ARBA" id="ARBA00022989"/>
    </source>
</evidence>
<feature type="domain" description="SMB" evidence="8">
    <location>
        <begin position="15"/>
        <end position="61"/>
    </location>
</feature>
<dbReference type="InterPro" id="IPR017981">
    <property type="entry name" value="GPCR_2-like_7TM"/>
</dbReference>
<proteinExistence type="predicted"/>
<comment type="caution">
    <text evidence="9">The sequence shown here is derived from an EMBL/GenBank/DDBJ whole genome shotgun (WGS) entry which is preliminary data.</text>
</comment>
<evidence type="ECO:0000256" key="1">
    <source>
        <dbReference type="ARBA" id="ARBA00004141"/>
    </source>
</evidence>
<feature type="transmembrane region" description="Helical" evidence="6">
    <location>
        <begin position="732"/>
        <end position="752"/>
    </location>
</feature>
<keyword evidence="3 6" id="KW-1133">Transmembrane helix</keyword>
<dbReference type="InterPro" id="IPR000832">
    <property type="entry name" value="GPCR_2_secretin-like"/>
</dbReference>
<sequence>MATVRLGGVDFSLCPSSTCAERCSPYTPHPQNISYTCSCDSLCVHVGDCCPDYLLLCHDAANDSQAIDVITDVFSAAGHPGTEDEPNTAYYAGLYSDCVDTGNVSYTMVSTCPADFSNETVRSLCEIIPSVFAVTPHVSHAKTPQLTFKNARCAECHRINDGDVISWKTQLYCDDVGTSATAREIGQAYQSGKCHFQYTPPTEAQPRQCFAAQSFGPHSFQQFGKLDSVRQTASSASSVSRRWCDDDDMLLCRTYTHPVFCTTRYQNPHCMKCIAGHAPPVVTDVCGDTDIRARPGYAGADESMKVPSITSKGIVALFDIQEDAAGIEIGGEFVPWQKLQCTDNEVFDHYTLTCRRIVCPQGQVTSNGNCVPGDVVVAGDTQLLPSGTDRLTLVVVQSEDVNCKDSALSLKRYFPKALDISCNVETGDQKVPAELAITLSISDGFQKMTEIERRFAFDENVRDVSMHNADADKLNSSCGTGYQRAVKHDVEIDNTEGGPFAVVLQNGGKVMYPFKNIPFEVILQRDGSVSGNMNSAITVTLCVETSTLNCTTDAVSYSRNETRVVNGTLRVEGTDLVFAQDEYEVHGDGFSACPPFKSYSDWLGKLKLLQFKPEQMIAVYALTGISVLSLIFVLAAYVFVPELRTLPGKMTASLVACLLAGHILLNVPWPSDTSRARDMACRLIGCVSHFSWLSVFVWMSALAFHMARTFYSPAANQMSRNEADKAFRKYSRLCWGLPVVFVLVCFALDSTPGHGLTTDYGKDMCGWMGPRAVMFVFLIPAALSLALNFACIAAAVVGIEKTAQASSMAGSRRSECQRLVIYAKMACALGLPWLLGLGVSFTDWEWLWWTYAAVNSLQGTFIAWAFVVNQRLVRTLKRKFGRQAETSDTKTSSAWSTVSKPVALSEIPANKL</sequence>
<keyword evidence="10" id="KW-1185">Reference proteome</keyword>
<evidence type="ECO:0000256" key="6">
    <source>
        <dbReference type="SAM" id="Phobius"/>
    </source>
</evidence>
<dbReference type="Pfam" id="PF01033">
    <property type="entry name" value="Somatomedin_B"/>
    <property type="match status" value="1"/>
</dbReference>
<dbReference type="SMART" id="SM00201">
    <property type="entry name" value="SO"/>
    <property type="match status" value="1"/>
</dbReference>
<evidence type="ECO:0000313" key="10">
    <source>
        <dbReference type="Proteomes" id="UP001519460"/>
    </source>
</evidence>
<keyword evidence="2 6" id="KW-0812">Transmembrane</keyword>
<dbReference type="Proteomes" id="UP001519460">
    <property type="component" value="Unassembled WGS sequence"/>
</dbReference>
<dbReference type="PANTHER" id="PTHR45902">
    <property type="entry name" value="LATROPHILIN RECEPTOR-LIKE PROTEIN A"/>
    <property type="match status" value="1"/>
</dbReference>
<dbReference type="Pfam" id="PF00002">
    <property type="entry name" value="7tm_2"/>
    <property type="match status" value="1"/>
</dbReference>
<organism evidence="9 10">
    <name type="scientific">Batillaria attramentaria</name>
    <dbReference type="NCBI Taxonomy" id="370345"/>
    <lineage>
        <taxon>Eukaryota</taxon>
        <taxon>Metazoa</taxon>
        <taxon>Spiralia</taxon>
        <taxon>Lophotrochozoa</taxon>
        <taxon>Mollusca</taxon>
        <taxon>Gastropoda</taxon>
        <taxon>Caenogastropoda</taxon>
        <taxon>Sorbeoconcha</taxon>
        <taxon>Cerithioidea</taxon>
        <taxon>Batillariidae</taxon>
        <taxon>Batillaria</taxon>
    </lineage>
</organism>
<dbReference type="InterPro" id="IPR001212">
    <property type="entry name" value="Somatomedin_B_dom"/>
</dbReference>
<evidence type="ECO:0000256" key="4">
    <source>
        <dbReference type="ARBA" id="ARBA00023136"/>
    </source>
</evidence>
<evidence type="ECO:0000313" key="9">
    <source>
        <dbReference type="EMBL" id="KAK7490073.1"/>
    </source>
</evidence>
<feature type="transmembrane region" description="Helical" evidence="6">
    <location>
        <begin position="652"/>
        <end position="669"/>
    </location>
</feature>
<dbReference type="InterPro" id="IPR036024">
    <property type="entry name" value="Somatomedin_B-like_dom_sf"/>
</dbReference>
<feature type="transmembrane region" description="Helical" evidence="6">
    <location>
        <begin position="689"/>
        <end position="711"/>
    </location>
</feature>
<evidence type="ECO:0000256" key="2">
    <source>
        <dbReference type="ARBA" id="ARBA00022692"/>
    </source>
</evidence>
<evidence type="ECO:0000256" key="5">
    <source>
        <dbReference type="ARBA" id="ARBA00023157"/>
    </source>
</evidence>
<gene>
    <name evidence="9" type="ORF">BaRGS_00018773</name>
</gene>
<dbReference type="Gene3D" id="1.20.1070.10">
    <property type="entry name" value="Rhodopsin 7-helix transmembrane proteins"/>
    <property type="match status" value="1"/>
</dbReference>
<dbReference type="CDD" id="cd15039">
    <property type="entry name" value="7tmB3_Methuselah-like"/>
    <property type="match status" value="1"/>
</dbReference>
<dbReference type="PROSITE" id="PS00524">
    <property type="entry name" value="SMB_1"/>
    <property type="match status" value="1"/>
</dbReference>
<dbReference type="Gene3D" id="4.10.410.20">
    <property type="match status" value="1"/>
</dbReference>
<evidence type="ECO:0008006" key="11">
    <source>
        <dbReference type="Google" id="ProtNLM"/>
    </source>
</evidence>
<dbReference type="GO" id="GO:0016020">
    <property type="term" value="C:membrane"/>
    <property type="evidence" value="ECO:0007669"/>
    <property type="project" value="UniProtKB-SubCell"/>
</dbReference>
<protein>
    <recommendedName>
        <fullName evidence="11">G-protein coupled receptor</fullName>
    </recommendedName>
</protein>
<comment type="subcellular location">
    <subcellularLocation>
        <location evidence="1">Membrane</location>
        <topology evidence="1">Multi-pass membrane protein</topology>
    </subcellularLocation>
</comment>